<organism evidence="1 2">
    <name type="scientific">Micromonospora acroterricola</name>
    <dbReference type="NCBI Taxonomy" id="2202421"/>
    <lineage>
        <taxon>Bacteria</taxon>
        <taxon>Bacillati</taxon>
        <taxon>Actinomycetota</taxon>
        <taxon>Actinomycetes</taxon>
        <taxon>Micromonosporales</taxon>
        <taxon>Micromonosporaceae</taxon>
        <taxon>Micromonospora</taxon>
    </lineage>
</organism>
<evidence type="ECO:0000313" key="1">
    <source>
        <dbReference type="EMBL" id="PWR08994.1"/>
    </source>
</evidence>
<dbReference type="OrthoDB" id="9833958at2"/>
<evidence type="ECO:0000313" key="2">
    <source>
        <dbReference type="Proteomes" id="UP000245410"/>
    </source>
</evidence>
<accession>A0A317D372</accession>
<gene>
    <name evidence="1" type="ORF">DKT68_13465</name>
</gene>
<comment type="caution">
    <text evidence="1">The sequence shown here is derived from an EMBL/GenBank/DDBJ whole genome shotgun (WGS) entry which is preliminary data.</text>
</comment>
<dbReference type="AlphaFoldDB" id="A0A317D372"/>
<name>A0A317D372_9ACTN</name>
<dbReference type="RefSeq" id="WP_109817754.1">
    <property type="nucleotide sequence ID" value="NZ_QGKR01000186.1"/>
</dbReference>
<keyword evidence="2" id="KW-1185">Reference proteome</keyword>
<protein>
    <submittedName>
        <fullName evidence="1">Uncharacterized protein</fullName>
    </submittedName>
</protein>
<proteinExistence type="predicted"/>
<reference evidence="1 2" key="1">
    <citation type="submission" date="2018-05" db="EMBL/GenBank/DDBJ databases">
        <title>Micromonospora atacamensis sp. nov., a novel actinobacteria isolated from high altitude Atacama Desert soil.</title>
        <authorList>
            <person name="Carro L."/>
            <person name="Golinska P."/>
            <person name="Klenk H.-P."/>
            <person name="Goodfellow M."/>
        </authorList>
    </citation>
    <scope>NUCLEOTIDE SEQUENCE [LARGE SCALE GENOMIC DNA]</scope>
    <source>
        <strain evidence="1 2">5R2A7</strain>
    </source>
</reference>
<sequence length="173" mass="18991">MDAENIVALVAALLAGTVAVAVPVWTFRRTLELERIKWVRDQRAQLYIDMLTEAYAEKQWFLDLMTRHEIALIEAREGDELRGPSRADFPPSPDLRLGPVERAKLGARGSVFASPDVAKAFNTFSAALGRVSLIPPRSDGETHMAKVQADQLFDVLSDTISSELGAGTKLDLA</sequence>
<dbReference type="EMBL" id="QGKR01000186">
    <property type="protein sequence ID" value="PWR08994.1"/>
    <property type="molecule type" value="Genomic_DNA"/>
</dbReference>
<dbReference type="Proteomes" id="UP000245410">
    <property type="component" value="Unassembled WGS sequence"/>
</dbReference>